<keyword evidence="7" id="KW-1185">Reference proteome</keyword>
<dbReference type="Proteomes" id="UP000461409">
    <property type="component" value="Unassembled WGS sequence"/>
</dbReference>
<evidence type="ECO:0000313" key="7">
    <source>
        <dbReference type="Proteomes" id="UP000461409"/>
    </source>
</evidence>
<dbReference type="SUPFAM" id="SSF69593">
    <property type="entry name" value="Glycerol-3-phosphate (1)-acyltransferase"/>
    <property type="match status" value="1"/>
</dbReference>
<sequence>MIYLRNIAFYLTFYGSSIFLVLAALLGGYVSPLWVRRVCDVWSGLHHWCVENMLGIRIVETGQRPDFQAFYAIKHESFFEAIGLPHLFDYPALFAKQELFDIPGWGRAARQYGVIPVAREEGAKALRTMIREARPHVDAGRPIIIFPEGTRVPHGQRPPLGAGFAALYKLVGLPVVPVAVNSAPNYHKLWKTPGTITIHFGEVIEPGLPRPEIEARVHSAMNALNNGGGVQRVPQGQPG</sequence>
<dbReference type="PANTHER" id="PTHR10434">
    <property type="entry name" value="1-ACYL-SN-GLYCEROL-3-PHOSPHATE ACYLTRANSFERASE"/>
    <property type="match status" value="1"/>
</dbReference>
<gene>
    <name evidence="6" type="ORF">GRF63_13115</name>
</gene>
<evidence type="ECO:0000256" key="2">
    <source>
        <dbReference type="ARBA" id="ARBA00022679"/>
    </source>
</evidence>
<dbReference type="EMBL" id="WUBR01000003">
    <property type="protein sequence ID" value="MWV28848.1"/>
    <property type="molecule type" value="Genomic_DNA"/>
</dbReference>
<evidence type="ECO:0000256" key="4">
    <source>
        <dbReference type="SAM" id="Phobius"/>
    </source>
</evidence>
<dbReference type="GO" id="GO:0003841">
    <property type="term" value="F:1-acylglycerol-3-phosphate O-acyltransferase activity"/>
    <property type="evidence" value="ECO:0007669"/>
    <property type="project" value="TreeGrafter"/>
</dbReference>
<dbReference type="Pfam" id="PF01553">
    <property type="entry name" value="Acyltransferase"/>
    <property type="match status" value="1"/>
</dbReference>
<dbReference type="CDD" id="cd07989">
    <property type="entry name" value="LPLAT_AGPAT-like"/>
    <property type="match status" value="1"/>
</dbReference>
<dbReference type="AlphaFoldDB" id="A0A844XH09"/>
<accession>A0A844XH09</accession>
<dbReference type="RefSeq" id="WP_160486503.1">
    <property type="nucleotide sequence ID" value="NZ_WUBR01000003.1"/>
</dbReference>
<feature type="transmembrane region" description="Helical" evidence="4">
    <location>
        <begin position="7"/>
        <end position="30"/>
    </location>
</feature>
<reference evidence="6 7" key="2">
    <citation type="submission" date="2020-02" db="EMBL/GenBank/DDBJ databases">
        <title>Erythrobacter dongmakensis sp. nov., isolated from a tidal mudflat.</title>
        <authorList>
            <person name="Kim I.S."/>
        </authorList>
    </citation>
    <scope>NUCLEOTIDE SEQUENCE [LARGE SCALE GENOMIC DNA]</scope>
    <source>
        <strain evidence="6 7">GH3-10</strain>
    </source>
</reference>
<evidence type="ECO:0000259" key="5">
    <source>
        <dbReference type="SMART" id="SM00563"/>
    </source>
</evidence>
<dbReference type="SMART" id="SM00563">
    <property type="entry name" value="PlsC"/>
    <property type="match status" value="1"/>
</dbReference>
<evidence type="ECO:0000256" key="3">
    <source>
        <dbReference type="ARBA" id="ARBA00023315"/>
    </source>
</evidence>
<reference evidence="6 7" key="1">
    <citation type="submission" date="2019-12" db="EMBL/GenBank/DDBJ databases">
        <authorList>
            <person name="Lee S.D."/>
        </authorList>
    </citation>
    <scope>NUCLEOTIDE SEQUENCE [LARGE SCALE GENOMIC DNA]</scope>
    <source>
        <strain evidence="6 7">GH3-10</strain>
    </source>
</reference>
<keyword evidence="3 6" id="KW-0012">Acyltransferase</keyword>
<feature type="domain" description="Phospholipid/glycerol acyltransferase" evidence="5">
    <location>
        <begin position="69"/>
        <end position="183"/>
    </location>
</feature>
<evidence type="ECO:0000313" key="6">
    <source>
        <dbReference type="EMBL" id="MWV28848.1"/>
    </source>
</evidence>
<dbReference type="InterPro" id="IPR002123">
    <property type="entry name" value="Plipid/glycerol_acylTrfase"/>
</dbReference>
<dbReference type="GO" id="GO:0006654">
    <property type="term" value="P:phosphatidic acid biosynthetic process"/>
    <property type="evidence" value="ECO:0007669"/>
    <property type="project" value="TreeGrafter"/>
</dbReference>
<comment type="pathway">
    <text evidence="1">Lipid metabolism.</text>
</comment>
<name>A0A844XH09_9SPHN</name>
<proteinExistence type="predicted"/>
<protein>
    <submittedName>
        <fullName evidence="6">1-acyl-sn-glycerol-3-phosphate acyltransferase</fullName>
    </submittedName>
</protein>
<dbReference type="PANTHER" id="PTHR10434:SF11">
    <property type="entry name" value="1-ACYL-SN-GLYCEROL-3-PHOSPHATE ACYLTRANSFERASE"/>
    <property type="match status" value="1"/>
</dbReference>
<organism evidence="6 7">
    <name type="scientific">Aurantiacibacter rhizosphaerae</name>
    <dbReference type="NCBI Taxonomy" id="2691582"/>
    <lineage>
        <taxon>Bacteria</taxon>
        <taxon>Pseudomonadati</taxon>
        <taxon>Pseudomonadota</taxon>
        <taxon>Alphaproteobacteria</taxon>
        <taxon>Sphingomonadales</taxon>
        <taxon>Erythrobacteraceae</taxon>
        <taxon>Aurantiacibacter</taxon>
    </lineage>
</organism>
<evidence type="ECO:0000256" key="1">
    <source>
        <dbReference type="ARBA" id="ARBA00005189"/>
    </source>
</evidence>
<keyword evidence="4" id="KW-0812">Transmembrane</keyword>
<keyword evidence="4" id="KW-1133">Transmembrane helix</keyword>
<comment type="caution">
    <text evidence="6">The sequence shown here is derived from an EMBL/GenBank/DDBJ whole genome shotgun (WGS) entry which is preliminary data.</text>
</comment>
<keyword evidence="2 6" id="KW-0808">Transferase</keyword>
<keyword evidence="4" id="KW-0472">Membrane</keyword>